<reference evidence="9 10" key="1">
    <citation type="submission" date="2018-11" db="EMBL/GenBank/DDBJ databases">
        <title>Vibrio LJC006 sp. nov., isolated from seawater during the bloom of the enteromorpha.</title>
        <authorList>
            <person name="Liang J."/>
        </authorList>
    </citation>
    <scope>NUCLEOTIDE SEQUENCE [LARGE SCALE GENOMIC DNA]</scope>
    <source>
        <strain evidence="9 10">LJC006</strain>
    </source>
</reference>
<name>A0A3N9TKA9_9VIBR</name>
<dbReference type="OrthoDB" id="9809167at2"/>
<feature type="transmembrane region" description="Helical" evidence="8">
    <location>
        <begin position="174"/>
        <end position="194"/>
    </location>
</feature>
<keyword evidence="5 8" id="KW-1133">Transmembrane helix</keyword>
<keyword evidence="3 7" id="KW-0813">Transport</keyword>
<organism evidence="9 10">
    <name type="scientific">Vibrio viridaestus</name>
    <dbReference type="NCBI Taxonomy" id="2487322"/>
    <lineage>
        <taxon>Bacteria</taxon>
        <taxon>Pseudomonadati</taxon>
        <taxon>Pseudomonadota</taxon>
        <taxon>Gammaproteobacteria</taxon>
        <taxon>Vibrionales</taxon>
        <taxon>Vibrionaceae</taxon>
        <taxon>Vibrio</taxon>
    </lineage>
</organism>
<comment type="subcellular location">
    <subcellularLocation>
        <location evidence="1">Membrane</location>
        <topology evidence="1">Multi-pass membrane protein</topology>
    </subcellularLocation>
</comment>
<feature type="transmembrane region" description="Helical" evidence="8">
    <location>
        <begin position="332"/>
        <end position="351"/>
    </location>
</feature>
<dbReference type="RefSeq" id="WP_124936383.1">
    <property type="nucleotide sequence ID" value="NZ_RJVQ01000002.1"/>
</dbReference>
<dbReference type="AlphaFoldDB" id="A0A3N9TKA9"/>
<dbReference type="PIRSF" id="PIRSF002744">
    <property type="entry name" value="Pur-cyt_permease"/>
    <property type="match status" value="1"/>
</dbReference>
<dbReference type="GO" id="GO:0005886">
    <property type="term" value="C:plasma membrane"/>
    <property type="evidence" value="ECO:0007669"/>
    <property type="project" value="TreeGrafter"/>
</dbReference>
<dbReference type="InterPro" id="IPR001248">
    <property type="entry name" value="Pur-cyt_permease"/>
</dbReference>
<feature type="transmembrane region" description="Helical" evidence="8">
    <location>
        <begin position="144"/>
        <end position="165"/>
    </location>
</feature>
<evidence type="ECO:0000256" key="3">
    <source>
        <dbReference type="ARBA" id="ARBA00022448"/>
    </source>
</evidence>
<comment type="similarity">
    <text evidence="2 7">Belongs to the purine-cytosine permease (2.A.39) family.</text>
</comment>
<evidence type="ECO:0000256" key="7">
    <source>
        <dbReference type="PIRNR" id="PIRNR002744"/>
    </source>
</evidence>
<feature type="transmembrane region" description="Helical" evidence="8">
    <location>
        <begin position="249"/>
        <end position="270"/>
    </location>
</feature>
<keyword evidence="6 7" id="KW-0472">Membrane</keyword>
<dbReference type="Gene3D" id="1.10.4160.10">
    <property type="entry name" value="Hydantoin permease"/>
    <property type="match status" value="1"/>
</dbReference>
<feature type="transmembrane region" description="Helical" evidence="8">
    <location>
        <begin position="443"/>
        <end position="463"/>
    </location>
</feature>
<feature type="transmembrane region" description="Helical" evidence="8">
    <location>
        <begin position="290"/>
        <end position="320"/>
    </location>
</feature>
<feature type="transmembrane region" description="Helical" evidence="8">
    <location>
        <begin position="206"/>
        <end position="229"/>
    </location>
</feature>
<comment type="caution">
    <text evidence="9">The sequence shown here is derived from an EMBL/GenBank/DDBJ whole genome shotgun (WGS) entry which is preliminary data.</text>
</comment>
<dbReference type="EMBL" id="RJVQ01000002">
    <property type="protein sequence ID" value="RQW64263.1"/>
    <property type="molecule type" value="Genomic_DNA"/>
</dbReference>
<dbReference type="GO" id="GO:0022857">
    <property type="term" value="F:transmembrane transporter activity"/>
    <property type="evidence" value="ECO:0007669"/>
    <property type="project" value="InterPro"/>
</dbReference>
<sequence length="480" mass="52285">MSETISDKSGLGMEPSSFEVESKSYEYIPKEERYGNIPDQQKFWFMANATLLTLFGGAVGALFGLGLYWTLIAIVVGSIVGTIFQALHAAQGPILGLPQMIQSRVQFGHKGALIPLFAAIVVLCGFPLFGLLSGAEAIKEVTSLNVSNAFILITVLAIISAIYGYKLLIKAEKIVAYIVFTNFILLTFAVLTLTPWEVVSSSGWSFVGVGFLAQLGASAMLQLGVAPLVSDYTRYLPEKTSGYKITQAVFGGTLVSAIWLSCLGAVLAAFTEGDLISSIRELGDNFGFNLGLVTMVVAIPASLFTASTGIYSCSVCILSGLESFIKFKTTKYIRMFLLIFMGMIISLLGLSLPESLVQSFGNFLAILGYFLIPWTSVNLVDFYLVRKGKYSISEILSNENGVYKEWDMPGLVSYCLGFIFMIPFFSTSIYTGFAAKYLDGADISFAIGLSVSAISYLIIMKNFDYNNYEKQIKETLLHTV</sequence>
<evidence type="ECO:0000256" key="5">
    <source>
        <dbReference type="ARBA" id="ARBA00022989"/>
    </source>
</evidence>
<evidence type="ECO:0000256" key="2">
    <source>
        <dbReference type="ARBA" id="ARBA00008974"/>
    </source>
</evidence>
<evidence type="ECO:0000256" key="6">
    <source>
        <dbReference type="ARBA" id="ARBA00023136"/>
    </source>
</evidence>
<evidence type="ECO:0000256" key="1">
    <source>
        <dbReference type="ARBA" id="ARBA00004141"/>
    </source>
</evidence>
<feature type="transmembrane region" description="Helical" evidence="8">
    <location>
        <begin position="411"/>
        <end position="431"/>
    </location>
</feature>
<dbReference type="Pfam" id="PF02133">
    <property type="entry name" value="Transp_cyt_pur"/>
    <property type="match status" value="1"/>
</dbReference>
<feature type="transmembrane region" description="Helical" evidence="8">
    <location>
        <begin position="69"/>
        <end position="90"/>
    </location>
</feature>
<evidence type="ECO:0000313" key="10">
    <source>
        <dbReference type="Proteomes" id="UP000281112"/>
    </source>
</evidence>
<dbReference type="InterPro" id="IPR026030">
    <property type="entry name" value="Pur-cyt_permease_Fcy2/21/22"/>
</dbReference>
<feature type="transmembrane region" description="Helical" evidence="8">
    <location>
        <begin position="43"/>
        <end position="63"/>
    </location>
</feature>
<keyword evidence="4 8" id="KW-0812">Transmembrane</keyword>
<proteinExistence type="inferred from homology"/>
<protein>
    <submittedName>
        <fullName evidence="9">Cytosine permease</fullName>
    </submittedName>
</protein>
<dbReference type="PANTHER" id="PTHR31806:SF1">
    <property type="entry name" value="PURINE-CYTOSINE PERMEASE FCY2-RELATED"/>
    <property type="match status" value="1"/>
</dbReference>
<evidence type="ECO:0000313" key="9">
    <source>
        <dbReference type="EMBL" id="RQW64263.1"/>
    </source>
</evidence>
<evidence type="ECO:0000256" key="8">
    <source>
        <dbReference type="SAM" id="Phobius"/>
    </source>
</evidence>
<dbReference type="PANTHER" id="PTHR31806">
    <property type="entry name" value="PURINE-CYTOSINE PERMEASE FCY2-RELATED"/>
    <property type="match status" value="1"/>
</dbReference>
<accession>A0A3N9TKA9</accession>
<dbReference type="Proteomes" id="UP000281112">
    <property type="component" value="Unassembled WGS sequence"/>
</dbReference>
<gene>
    <name evidence="9" type="ORF">EES38_06675</name>
</gene>
<evidence type="ECO:0000256" key="4">
    <source>
        <dbReference type="ARBA" id="ARBA00022692"/>
    </source>
</evidence>
<feature type="transmembrane region" description="Helical" evidence="8">
    <location>
        <begin position="363"/>
        <end position="385"/>
    </location>
</feature>
<keyword evidence="10" id="KW-1185">Reference proteome</keyword>
<feature type="transmembrane region" description="Helical" evidence="8">
    <location>
        <begin position="111"/>
        <end position="132"/>
    </location>
</feature>